<evidence type="ECO:0000259" key="5">
    <source>
        <dbReference type="PROSITE" id="PS50600"/>
    </source>
</evidence>
<reference evidence="6 7" key="1">
    <citation type="journal article" date="2017" name="Genome Biol.">
        <title>New reference genome sequences of hot pepper reveal the massive evolution of plant disease-resistance genes by retroduplication.</title>
        <authorList>
            <person name="Kim S."/>
            <person name="Park J."/>
            <person name="Yeom S.I."/>
            <person name="Kim Y.M."/>
            <person name="Seo E."/>
            <person name="Kim K.T."/>
            <person name="Kim M.S."/>
            <person name="Lee J.M."/>
            <person name="Cheong K."/>
            <person name="Shin H.S."/>
            <person name="Kim S.B."/>
            <person name="Han K."/>
            <person name="Lee J."/>
            <person name="Park M."/>
            <person name="Lee H.A."/>
            <person name="Lee H.Y."/>
            <person name="Lee Y."/>
            <person name="Oh S."/>
            <person name="Lee J.H."/>
            <person name="Choi E."/>
            <person name="Choi E."/>
            <person name="Lee S.E."/>
            <person name="Jeon J."/>
            <person name="Kim H."/>
            <person name="Choi G."/>
            <person name="Song H."/>
            <person name="Lee J."/>
            <person name="Lee S.C."/>
            <person name="Kwon J.K."/>
            <person name="Lee H.Y."/>
            <person name="Koo N."/>
            <person name="Hong Y."/>
            <person name="Kim R.W."/>
            <person name="Kang W.H."/>
            <person name="Huh J.H."/>
            <person name="Kang B.C."/>
            <person name="Yang T.J."/>
            <person name="Lee Y.H."/>
            <person name="Bennetzen J.L."/>
            <person name="Choi D."/>
        </authorList>
    </citation>
    <scope>NUCLEOTIDE SEQUENCE [LARGE SCALE GENOMIC DNA]</scope>
    <source>
        <strain evidence="7">cv. PBC81</strain>
    </source>
</reference>
<dbReference type="Proteomes" id="UP000224567">
    <property type="component" value="Unassembled WGS sequence"/>
</dbReference>
<dbReference type="Pfam" id="PF02902">
    <property type="entry name" value="Peptidase_C48"/>
    <property type="match status" value="1"/>
</dbReference>
<dbReference type="InterPro" id="IPR038765">
    <property type="entry name" value="Papain-like_cys_pep_sf"/>
</dbReference>
<reference evidence="7" key="2">
    <citation type="journal article" date="2017" name="J. Anim. Genet.">
        <title>Multiple reference genome sequences of hot pepper reveal the massive evolution of plant disease resistance genes by retroduplication.</title>
        <authorList>
            <person name="Kim S."/>
            <person name="Park J."/>
            <person name="Yeom S.-I."/>
            <person name="Kim Y.-M."/>
            <person name="Seo E."/>
            <person name="Kim K.-T."/>
            <person name="Kim M.-S."/>
            <person name="Lee J.M."/>
            <person name="Cheong K."/>
            <person name="Shin H.-S."/>
            <person name="Kim S.-B."/>
            <person name="Han K."/>
            <person name="Lee J."/>
            <person name="Park M."/>
            <person name="Lee H.-A."/>
            <person name="Lee H.-Y."/>
            <person name="Lee Y."/>
            <person name="Oh S."/>
            <person name="Lee J.H."/>
            <person name="Choi E."/>
            <person name="Choi E."/>
            <person name="Lee S.E."/>
            <person name="Jeon J."/>
            <person name="Kim H."/>
            <person name="Choi G."/>
            <person name="Song H."/>
            <person name="Lee J."/>
            <person name="Lee S.-C."/>
            <person name="Kwon J.-K."/>
            <person name="Lee H.-Y."/>
            <person name="Koo N."/>
            <person name="Hong Y."/>
            <person name="Kim R.W."/>
            <person name="Kang W.-H."/>
            <person name="Huh J.H."/>
            <person name="Kang B.-C."/>
            <person name="Yang T.-J."/>
            <person name="Lee Y.-H."/>
            <person name="Bennetzen J.L."/>
            <person name="Choi D."/>
        </authorList>
    </citation>
    <scope>NUCLEOTIDE SEQUENCE [LARGE SCALE GENOMIC DNA]</scope>
    <source>
        <strain evidence="7">cv. PBC81</strain>
    </source>
</reference>
<dbReference type="Gene3D" id="3.40.395.10">
    <property type="entry name" value="Adenoviral Proteinase, Chain A"/>
    <property type="match status" value="1"/>
</dbReference>
<dbReference type="GO" id="GO:0006508">
    <property type="term" value="P:proteolysis"/>
    <property type="evidence" value="ECO:0007669"/>
    <property type="project" value="UniProtKB-KW"/>
</dbReference>
<dbReference type="EMBL" id="MLFT02000012">
    <property type="protein sequence ID" value="PHT31835.1"/>
    <property type="molecule type" value="Genomic_DNA"/>
</dbReference>
<gene>
    <name evidence="6" type="ORF">CQW23_28172</name>
</gene>
<keyword evidence="2" id="KW-0645">Protease</keyword>
<evidence type="ECO:0000256" key="4">
    <source>
        <dbReference type="SAM" id="MobiDB-lite"/>
    </source>
</evidence>
<dbReference type="GO" id="GO:0008234">
    <property type="term" value="F:cysteine-type peptidase activity"/>
    <property type="evidence" value="ECO:0007669"/>
    <property type="project" value="InterPro"/>
</dbReference>
<feature type="region of interest" description="Disordered" evidence="4">
    <location>
        <begin position="1"/>
        <end position="60"/>
    </location>
</feature>
<feature type="domain" description="Ubiquitin-like protease family profile" evidence="5">
    <location>
        <begin position="147"/>
        <end position="347"/>
    </location>
</feature>
<evidence type="ECO:0000256" key="3">
    <source>
        <dbReference type="ARBA" id="ARBA00022801"/>
    </source>
</evidence>
<dbReference type="PANTHER" id="PTHR31470">
    <property type="entry name" value="CYSTEINE PROTEINASES SUPERFAMILY PROTEIN-RELATED-RELATED"/>
    <property type="match status" value="1"/>
</dbReference>
<evidence type="ECO:0000256" key="2">
    <source>
        <dbReference type="ARBA" id="ARBA00022670"/>
    </source>
</evidence>
<keyword evidence="7" id="KW-1185">Reference proteome</keyword>
<dbReference type="SUPFAM" id="SSF54001">
    <property type="entry name" value="Cysteine proteinases"/>
    <property type="match status" value="1"/>
</dbReference>
<comment type="caution">
    <text evidence="6">The sequence shown here is derived from an EMBL/GenBank/DDBJ whole genome shotgun (WGS) entry which is preliminary data.</text>
</comment>
<evidence type="ECO:0000313" key="6">
    <source>
        <dbReference type="EMBL" id="PHT31835.1"/>
    </source>
</evidence>
<accession>A0A2G2VFR8</accession>
<dbReference type="InterPro" id="IPR003653">
    <property type="entry name" value="Peptidase_C48_C"/>
</dbReference>
<organism evidence="6 7">
    <name type="scientific">Capsicum baccatum</name>
    <name type="common">Peruvian pepper</name>
    <dbReference type="NCBI Taxonomy" id="33114"/>
    <lineage>
        <taxon>Eukaryota</taxon>
        <taxon>Viridiplantae</taxon>
        <taxon>Streptophyta</taxon>
        <taxon>Embryophyta</taxon>
        <taxon>Tracheophyta</taxon>
        <taxon>Spermatophyta</taxon>
        <taxon>Magnoliopsida</taxon>
        <taxon>eudicotyledons</taxon>
        <taxon>Gunneridae</taxon>
        <taxon>Pentapetalae</taxon>
        <taxon>asterids</taxon>
        <taxon>lamiids</taxon>
        <taxon>Solanales</taxon>
        <taxon>Solanaceae</taxon>
        <taxon>Solanoideae</taxon>
        <taxon>Capsiceae</taxon>
        <taxon>Capsicum</taxon>
    </lineage>
</organism>
<name>A0A2G2VFR8_CAPBA</name>
<dbReference type="AlphaFoldDB" id="A0A2G2VFR8"/>
<comment type="similarity">
    <text evidence="1">Belongs to the peptidase C48 family.</text>
</comment>
<keyword evidence="3" id="KW-0378">Hydrolase</keyword>
<dbReference type="OrthoDB" id="1680482at2759"/>
<sequence length="391" mass="43968">MAPKIKEIESSSSKRTSATAQLHPPLYELALQALSQSGAEDNEHGEEESFKRDDPNANSPSIEELVKTFSIDRYPVRMQCDGATDLTDSSPDFAASSECSSCKCQDCKTKHDGAINAINAIAVSVKEMTSKRGVIPSKRISYPDTLLNIKMDVTATAEEHNMKVDNPSTAFKNEEKVKPISLGERKNYPFKFNISDEAPKKLIQLINDYSEWIADGLLKHHAGGIPAGLPWHLVDEVYIPINCGDEFHWVLAVVILKERCIRVYDSMSRRRRFGPPSEIQKLAKILSSYLDMSDFLDQNVRTDWSTVEAYRDKMPNPFDVQYVDEIAQQIISSLDCCPFVATYAEYLSSGLQVPNDELDAGLLRKRYAALLWKYGEAKAQKPYKTDVKDPR</sequence>
<evidence type="ECO:0000313" key="7">
    <source>
        <dbReference type="Proteomes" id="UP000224567"/>
    </source>
</evidence>
<evidence type="ECO:0000256" key="1">
    <source>
        <dbReference type="ARBA" id="ARBA00005234"/>
    </source>
</evidence>
<dbReference type="PROSITE" id="PS50600">
    <property type="entry name" value="ULP_PROTEASE"/>
    <property type="match status" value="1"/>
</dbReference>
<dbReference type="PANTHER" id="PTHR31470:SF46">
    <property type="entry name" value="ULP1 PROTEASE FAMILY, C-TERMINAL CATALYTIC DOMAIN CONTAINING PROTEIN"/>
    <property type="match status" value="1"/>
</dbReference>
<protein>
    <recommendedName>
        <fullName evidence="5">Ubiquitin-like protease family profile domain-containing protein</fullName>
    </recommendedName>
</protein>
<proteinExistence type="inferred from homology"/>